<feature type="domain" description="Glycosyltransferase 2-like" evidence="1">
    <location>
        <begin position="14"/>
        <end position="169"/>
    </location>
</feature>
<dbReference type="OrthoDB" id="9806824at2"/>
<comment type="caution">
    <text evidence="2">The sequence shown here is derived from an EMBL/GenBank/DDBJ whole genome shotgun (WGS) entry which is preliminary data.</text>
</comment>
<dbReference type="GO" id="GO:0016740">
    <property type="term" value="F:transferase activity"/>
    <property type="evidence" value="ECO:0007669"/>
    <property type="project" value="UniProtKB-KW"/>
</dbReference>
<protein>
    <submittedName>
        <fullName evidence="2">Glycosyltransferase</fullName>
    </submittedName>
</protein>
<dbReference type="InterPro" id="IPR029044">
    <property type="entry name" value="Nucleotide-diphossugar_trans"/>
</dbReference>
<dbReference type="SUPFAM" id="SSF53448">
    <property type="entry name" value="Nucleotide-diphospho-sugar transferases"/>
    <property type="match status" value="1"/>
</dbReference>
<keyword evidence="2" id="KW-0808">Transferase</keyword>
<evidence type="ECO:0000313" key="3">
    <source>
        <dbReference type="Proteomes" id="UP000264702"/>
    </source>
</evidence>
<dbReference type="Gene3D" id="3.90.550.10">
    <property type="entry name" value="Spore Coat Polysaccharide Biosynthesis Protein SpsA, Chain A"/>
    <property type="match status" value="1"/>
</dbReference>
<dbReference type="PANTHER" id="PTHR43685:SF2">
    <property type="entry name" value="GLYCOSYLTRANSFERASE 2-LIKE DOMAIN-CONTAINING PROTEIN"/>
    <property type="match status" value="1"/>
</dbReference>
<accession>A0A372IT20</accession>
<organism evidence="2 3">
    <name type="scientific">Paracidobacterium acidisoli</name>
    <dbReference type="NCBI Taxonomy" id="2303751"/>
    <lineage>
        <taxon>Bacteria</taxon>
        <taxon>Pseudomonadati</taxon>
        <taxon>Acidobacteriota</taxon>
        <taxon>Terriglobia</taxon>
        <taxon>Terriglobales</taxon>
        <taxon>Acidobacteriaceae</taxon>
        <taxon>Paracidobacterium</taxon>
    </lineage>
</organism>
<evidence type="ECO:0000259" key="1">
    <source>
        <dbReference type="Pfam" id="PF00535"/>
    </source>
</evidence>
<dbReference type="Pfam" id="PF00535">
    <property type="entry name" value="Glycos_transf_2"/>
    <property type="match status" value="1"/>
</dbReference>
<name>A0A372IT20_9BACT</name>
<proteinExistence type="predicted"/>
<keyword evidence="3" id="KW-1185">Reference proteome</keyword>
<dbReference type="Proteomes" id="UP000264702">
    <property type="component" value="Unassembled WGS sequence"/>
</dbReference>
<dbReference type="InterPro" id="IPR001173">
    <property type="entry name" value="Glyco_trans_2-like"/>
</dbReference>
<gene>
    <name evidence="2" type="ORF">D0Y96_04350</name>
</gene>
<dbReference type="AlphaFoldDB" id="A0A372IT20"/>
<evidence type="ECO:0000313" key="2">
    <source>
        <dbReference type="EMBL" id="RFU17929.1"/>
    </source>
</evidence>
<dbReference type="PANTHER" id="PTHR43685">
    <property type="entry name" value="GLYCOSYLTRANSFERASE"/>
    <property type="match status" value="1"/>
</dbReference>
<sequence length="343" mass="38294">MRQPDALPAAPALSVVVIGRNEGQRLARCLDSIRALRGVEGEIEVIYADSGSTDGSVQLAAAAGARVAELHPERPTAALGRNAGWTMARSAYILFLDGDTILHPDFVRHAMEAISADPKIAAVWGHRREIHPEKSVYNRILDLDWVFAPGVTDYCGGDVLMRREALEAVGGYDATLIAGEEPELCRRMRTKGYSILHTDTPMTGHDLAMTRFSQYWKRALRAGHAYAEVSRRFRNTPDPLWQPQRRKNFLRGGFWAISLLSAIAASILWRSFLPVAVWTGLLLILSMRSAWHARWKSASPLTLLLYGIHSHLQQIPIGIGQLQFDLNARQGRRQKLIEYKENA</sequence>
<dbReference type="EMBL" id="QVQT01000002">
    <property type="protein sequence ID" value="RFU17929.1"/>
    <property type="molecule type" value="Genomic_DNA"/>
</dbReference>
<dbReference type="InterPro" id="IPR050834">
    <property type="entry name" value="Glycosyltransf_2"/>
</dbReference>
<reference evidence="2 3" key="1">
    <citation type="submission" date="2018-08" db="EMBL/GenBank/DDBJ databases">
        <title>Acidipila sp. 4G-K13, an acidobacterium isolated from forest soil.</title>
        <authorList>
            <person name="Gao Z.-H."/>
            <person name="Qiu L.-H."/>
        </authorList>
    </citation>
    <scope>NUCLEOTIDE SEQUENCE [LARGE SCALE GENOMIC DNA]</scope>
    <source>
        <strain evidence="2 3">4G-K13</strain>
    </source>
</reference>
<dbReference type="RefSeq" id="WP_117298675.1">
    <property type="nucleotide sequence ID" value="NZ_QVQT02000002.1"/>
</dbReference>